<feature type="region of interest" description="Disordered" evidence="1">
    <location>
        <begin position="219"/>
        <end position="241"/>
    </location>
</feature>
<organism evidence="2">
    <name type="scientific">Tetraselmis chuii</name>
    <dbReference type="NCBI Taxonomy" id="63592"/>
    <lineage>
        <taxon>Eukaryota</taxon>
        <taxon>Viridiplantae</taxon>
        <taxon>Chlorophyta</taxon>
        <taxon>core chlorophytes</taxon>
        <taxon>Chlorodendrophyceae</taxon>
        <taxon>Chlorodendrales</taxon>
        <taxon>Chlorodendraceae</taxon>
        <taxon>Tetraselmis</taxon>
    </lineage>
</organism>
<reference evidence="2" key="1">
    <citation type="submission" date="2021-01" db="EMBL/GenBank/DDBJ databases">
        <authorList>
            <person name="Corre E."/>
            <person name="Pelletier E."/>
            <person name="Niang G."/>
            <person name="Scheremetjew M."/>
            <person name="Finn R."/>
            <person name="Kale V."/>
            <person name="Holt S."/>
            <person name="Cochrane G."/>
            <person name="Meng A."/>
            <person name="Brown T."/>
            <person name="Cohen L."/>
        </authorList>
    </citation>
    <scope>NUCLEOTIDE SEQUENCE</scope>
    <source>
        <strain evidence="2">PLY429</strain>
    </source>
</reference>
<accession>A0A7S1SYM1</accession>
<evidence type="ECO:0000313" key="2">
    <source>
        <dbReference type="EMBL" id="CAD9210669.1"/>
    </source>
</evidence>
<protein>
    <submittedName>
        <fullName evidence="2">Uncharacterized protein</fullName>
    </submittedName>
</protein>
<gene>
    <name evidence="2" type="ORF">TCHU04912_LOCUS12908</name>
</gene>
<name>A0A7S1SYM1_9CHLO</name>
<proteinExistence type="predicted"/>
<sequence>MGTAPPGSCHHFVAGLGGPLVVPGYSDRNGAQQSPCLNRQPQTHGLWYAREPRQADGSAGPHYYGVPPSGTYSTAVTPHPWMGCCLGRSATTTPPAALANFPDNTVSTYQAYAESVAHQQYQAAYDASQQQTSWKNTPYPGGYYFPNATMYGRAPPGAPLWRPARPVDDGFESVPYWAGARCPEYPSTPQAAYWQYQLKQRQYWEYAAMRRHSAPALIGTPQPAPRNGDLPSASPACGPQSATPAVASMGWQQYFAGTPASQLPFLKHVVAPVSRQGRPENFPVGHGLHGQPPSTSNTVPPWLTKSIQVRVRIGKFEYLPKYFFLGKTSAYASNAIRIKCFSQSKDYCAKNLIHTAVYLLSSRYFDN</sequence>
<evidence type="ECO:0000256" key="1">
    <source>
        <dbReference type="SAM" id="MobiDB-lite"/>
    </source>
</evidence>
<dbReference type="AlphaFoldDB" id="A0A7S1SYM1"/>
<dbReference type="EMBL" id="HBGG01024907">
    <property type="protein sequence ID" value="CAD9210669.1"/>
    <property type="molecule type" value="Transcribed_RNA"/>
</dbReference>